<evidence type="ECO:0000259" key="1">
    <source>
        <dbReference type="Pfam" id="PF09133"/>
    </source>
</evidence>
<dbReference type="OrthoDB" id="118550at2759"/>
<dbReference type="InterPro" id="IPR039110">
    <property type="entry name" value="KNL2-like"/>
</dbReference>
<gene>
    <name evidence="2" type="primary">Mis18bp1_0</name>
    <name evidence="2" type="ORF">CLIRUF_R01393</name>
</gene>
<reference evidence="2 3" key="1">
    <citation type="submission" date="2019-09" db="EMBL/GenBank/DDBJ databases">
        <title>Bird 10,000 Genomes (B10K) Project - Family phase.</title>
        <authorList>
            <person name="Zhang G."/>
        </authorList>
    </citation>
    <scope>NUCLEOTIDE SEQUENCE [LARGE SCALE GENOMIC DNA]</scope>
    <source>
        <strain evidence="2">B10K-DU-029-53</strain>
    </source>
</reference>
<accession>A0A7K6RBB6</accession>
<sequence length="102" mass="12111">EQKIISLSSWRIRVMPGNTAVCVEGKRKDKKQLLWHSSAVMERLSHNRVKTSSGTVYLLQGKVDSAAMRKEGFPYRLVKRFTFGFSRRWKEHLEEFLEERRR</sequence>
<evidence type="ECO:0000313" key="2">
    <source>
        <dbReference type="EMBL" id="NWW82435.1"/>
    </source>
</evidence>
<dbReference type="PANTHER" id="PTHR16124:SF3">
    <property type="entry name" value="MIS18-BINDING PROTEIN 1"/>
    <property type="match status" value="1"/>
</dbReference>
<organism evidence="2 3">
    <name type="scientific">Climacteris rufus</name>
    <name type="common">rufous treecreeper</name>
    <dbReference type="NCBI Taxonomy" id="47695"/>
    <lineage>
        <taxon>Eukaryota</taxon>
        <taxon>Metazoa</taxon>
        <taxon>Chordata</taxon>
        <taxon>Craniata</taxon>
        <taxon>Vertebrata</taxon>
        <taxon>Euteleostomi</taxon>
        <taxon>Archelosauria</taxon>
        <taxon>Archosauria</taxon>
        <taxon>Dinosauria</taxon>
        <taxon>Saurischia</taxon>
        <taxon>Theropoda</taxon>
        <taxon>Coelurosauria</taxon>
        <taxon>Aves</taxon>
        <taxon>Neognathae</taxon>
        <taxon>Neoaves</taxon>
        <taxon>Telluraves</taxon>
        <taxon>Australaves</taxon>
        <taxon>Passeriformes</taxon>
        <taxon>Climacteridae</taxon>
        <taxon>Climacteris</taxon>
    </lineage>
</organism>
<protein>
    <submittedName>
        <fullName evidence="2">M18BP protein</fullName>
    </submittedName>
</protein>
<name>A0A7K6RBB6_9PASS</name>
<evidence type="ECO:0000313" key="3">
    <source>
        <dbReference type="Proteomes" id="UP000580879"/>
    </source>
</evidence>
<dbReference type="Pfam" id="PF09133">
    <property type="entry name" value="SANTA"/>
    <property type="match status" value="1"/>
</dbReference>
<dbReference type="AlphaFoldDB" id="A0A7K6RBB6"/>
<dbReference type="PANTHER" id="PTHR16124">
    <property type="entry name" value="MIS18-BINDING PROTEIN 1"/>
    <property type="match status" value="1"/>
</dbReference>
<feature type="domain" description="SANTA" evidence="1">
    <location>
        <begin position="5"/>
        <end position="91"/>
    </location>
</feature>
<dbReference type="GO" id="GO:0000775">
    <property type="term" value="C:chromosome, centromeric region"/>
    <property type="evidence" value="ECO:0007669"/>
    <property type="project" value="TreeGrafter"/>
</dbReference>
<dbReference type="InterPro" id="IPR015216">
    <property type="entry name" value="SANTA"/>
</dbReference>
<dbReference type="Proteomes" id="UP000580879">
    <property type="component" value="Unassembled WGS sequence"/>
</dbReference>
<keyword evidence="3" id="KW-1185">Reference proteome</keyword>
<feature type="non-terminal residue" evidence="2">
    <location>
        <position position="1"/>
    </location>
</feature>
<dbReference type="EMBL" id="VZRZ01008257">
    <property type="protein sequence ID" value="NWW82435.1"/>
    <property type="molecule type" value="Genomic_DNA"/>
</dbReference>
<comment type="caution">
    <text evidence="2">The sequence shown here is derived from an EMBL/GenBank/DDBJ whole genome shotgun (WGS) entry which is preliminary data.</text>
</comment>
<proteinExistence type="predicted"/>
<feature type="non-terminal residue" evidence="2">
    <location>
        <position position="102"/>
    </location>
</feature>